<dbReference type="InterPro" id="IPR036895">
    <property type="entry name" value="Uracil-DNA_glycosylase-like_sf"/>
</dbReference>
<name>A0A3N2PZW7_SODAK</name>
<evidence type="ECO:0000256" key="4">
    <source>
        <dbReference type="SAM" id="MobiDB-lite"/>
    </source>
</evidence>
<keyword evidence="1" id="KW-0227">DNA damage</keyword>
<dbReference type="PANTHER" id="PTHR12159">
    <property type="entry name" value="G/T AND G/U MISMATCH-SPECIFIC DNA GLYCOSYLASE"/>
    <property type="match status" value="1"/>
</dbReference>
<dbReference type="PANTHER" id="PTHR12159:SF9">
    <property type="entry name" value="G_T MISMATCH-SPECIFIC THYMINE DNA GLYCOSYLASE"/>
    <property type="match status" value="1"/>
</dbReference>
<evidence type="ECO:0000256" key="2">
    <source>
        <dbReference type="ARBA" id="ARBA00022801"/>
    </source>
</evidence>
<evidence type="ECO:0000256" key="1">
    <source>
        <dbReference type="ARBA" id="ARBA00022763"/>
    </source>
</evidence>
<dbReference type="InterPro" id="IPR015637">
    <property type="entry name" value="MUG/TDG"/>
</dbReference>
<dbReference type="GO" id="GO:0008263">
    <property type="term" value="F:pyrimidine-specific mismatch base pair DNA N-glycosylase activity"/>
    <property type="evidence" value="ECO:0007669"/>
    <property type="project" value="TreeGrafter"/>
</dbReference>
<dbReference type="Gene3D" id="3.40.470.10">
    <property type="entry name" value="Uracil-DNA glycosylase-like domain"/>
    <property type="match status" value="1"/>
</dbReference>
<dbReference type="SMART" id="SM00987">
    <property type="entry name" value="UreE_C"/>
    <property type="match status" value="1"/>
</dbReference>
<dbReference type="Proteomes" id="UP000272025">
    <property type="component" value="Unassembled WGS sequence"/>
</dbReference>
<dbReference type="GO" id="GO:0006285">
    <property type="term" value="P:base-excision repair, AP site formation"/>
    <property type="evidence" value="ECO:0007669"/>
    <property type="project" value="InterPro"/>
</dbReference>
<evidence type="ECO:0000256" key="3">
    <source>
        <dbReference type="ARBA" id="ARBA00023204"/>
    </source>
</evidence>
<accession>A0A3N2PZW7</accession>
<reference evidence="6 7" key="1">
    <citation type="journal article" date="2018" name="Mol. Ecol.">
        <title>The obligate alkalophilic soda-lake fungus Sodiomyces alkalinus has shifted to a protein diet.</title>
        <authorList>
            <person name="Grum-Grzhimaylo A.A."/>
            <person name="Falkoski D.L."/>
            <person name="van den Heuvel J."/>
            <person name="Valero-Jimenez C.A."/>
            <person name="Min B."/>
            <person name="Choi I.G."/>
            <person name="Lipzen A."/>
            <person name="Daum C.G."/>
            <person name="Aanen D.K."/>
            <person name="Tsang A."/>
            <person name="Henrissat B."/>
            <person name="Bilanenko E.N."/>
            <person name="de Vries R.P."/>
            <person name="van Kan J.A.L."/>
            <person name="Grigoriev I.V."/>
            <person name="Debets A.J.M."/>
        </authorList>
    </citation>
    <scope>NUCLEOTIDE SEQUENCE [LARGE SCALE GENOMIC DNA]</scope>
    <source>
        <strain evidence="6 7">F11</strain>
    </source>
</reference>
<dbReference type="GeneID" id="39577199"/>
<feature type="compositionally biased region" description="Low complexity" evidence="4">
    <location>
        <begin position="57"/>
        <end position="100"/>
    </location>
</feature>
<dbReference type="SMART" id="SM00986">
    <property type="entry name" value="UDG"/>
    <property type="match status" value="1"/>
</dbReference>
<gene>
    <name evidence="6" type="ORF">SODALDRAFT_293634</name>
</gene>
<dbReference type="RefSeq" id="XP_028467782.1">
    <property type="nucleotide sequence ID" value="XM_028608721.1"/>
</dbReference>
<keyword evidence="3" id="KW-0234">DNA repair</keyword>
<dbReference type="GO" id="GO:0004844">
    <property type="term" value="F:uracil DNA N-glycosylase activity"/>
    <property type="evidence" value="ECO:0007669"/>
    <property type="project" value="TreeGrafter"/>
</dbReference>
<feature type="region of interest" description="Disordered" evidence="4">
    <location>
        <begin position="28"/>
        <end position="114"/>
    </location>
</feature>
<keyword evidence="2" id="KW-0378">Hydrolase</keyword>
<evidence type="ECO:0000259" key="5">
    <source>
        <dbReference type="SMART" id="SM00986"/>
    </source>
</evidence>
<dbReference type="AlphaFoldDB" id="A0A3N2PZW7"/>
<dbReference type="EMBL" id="ML119053">
    <property type="protein sequence ID" value="ROT39976.1"/>
    <property type="molecule type" value="Genomic_DNA"/>
</dbReference>
<dbReference type="OrthoDB" id="565731at2759"/>
<organism evidence="6 7">
    <name type="scientific">Sodiomyces alkalinus (strain CBS 110278 / VKM F-3762 / F11)</name>
    <name type="common">Alkaliphilic filamentous fungus</name>
    <dbReference type="NCBI Taxonomy" id="1314773"/>
    <lineage>
        <taxon>Eukaryota</taxon>
        <taxon>Fungi</taxon>
        <taxon>Dikarya</taxon>
        <taxon>Ascomycota</taxon>
        <taxon>Pezizomycotina</taxon>
        <taxon>Sordariomycetes</taxon>
        <taxon>Hypocreomycetidae</taxon>
        <taxon>Glomerellales</taxon>
        <taxon>Plectosphaerellaceae</taxon>
        <taxon>Sodiomyces</taxon>
    </lineage>
</organism>
<dbReference type="CDD" id="cd10028">
    <property type="entry name" value="UDG-F2_TDG_MUG"/>
    <property type="match status" value="1"/>
</dbReference>
<evidence type="ECO:0000313" key="7">
    <source>
        <dbReference type="Proteomes" id="UP000272025"/>
    </source>
</evidence>
<proteinExistence type="predicted"/>
<keyword evidence="7" id="KW-1185">Reference proteome</keyword>
<feature type="domain" description="Uracil-DNA glycosylase-like" evidence="5">
    <location>
        <begin position="124"/>
        <end position="310"/>
    </location>
</feature>
<dbReference type="SUPFAM" id="SSF52141">
    <property type="entry name" value="Uracil-DNA glycosylase-like"/>
    <property type="match status" value="1"/>
</dbReference>
<dbReference type="STRING" id="1314773.A0A3N2PZW7"/>
<dbReference type="Pfam" id="PF03167">
    <property type="entry name" value="UDG"/>
    <property type="match status" value="1"/>
</dbReference>
<evidence type="ECO:0000313" key="6">
    <source>
        <dbReference type="EMBL" id="ROT39976.1"/>
    </source>
</evidence>
<feature type="region of interest" description="Disordered" evidence="4">
    <location>
        <begin position="320"/>
        <end position="341"/>
    </location>
</feature>
<dbReference type="InterPro" id="IPR005122">
    <property type="entry name" value="Uracil-DNA_glycosylase-like"/>
</dbReference>
<protein>
    <submittedName>
        <fullName evidence="6">DNA glycosylase</fullName>
    </submittedName>
</protein>
<dbReference type="FunFam" id="3.40.470.10:FF:000010">
    <property type="entry name" value="G/U mismatch-specific DNA glycosylase"/>
    <property type="match status" value="1"/>
</dbReference>
<sequence length="341" mass="36275">MKEQPNVEEAGVKTASFEGRLQLQDFMHCPAVASPSPSPGPSTSLSPIHRSPRLIRASSSQAYQSYPIPSSSSGPSPLQRKPSSSSTSTPLAASASPSTSSKKRKRNTSGYAPPSTYAHLPGLTDSLGPNLLILFVGLNPGIRTAQTGHAYAHPSNLFWKLLHSSRITDRLVPASLDSTLPVRYSLGLTNIVARPTRNGGELRPAELDAGFAALEDKVRRCRPEVVCLVGKSIWESVVRVRRGRALGKGAFSYGWQDEAENIGAPIPDEGAGGDGGGGWSGARVFVSSSTSGLAATLSPAEKEKIWRELGDWCVKRRAERAERAAEAGPESSLGIERVEPE</sequence>